<protein>
    <recommendedName>
        <fullName evidence="2">Aldehyde dehydrogenase domain-containing protein</fullName>
    </recommendedName>
</protein>
<dbReference type="PANTHER" id="PTHR11699">
    <property type="entry name" value="ALDEHYDE DEHYDROGENASE-RELATED"/>
    <property type="match status" value="1"/>
</dbReference>
<evidence type="ECO:0000313" key="4">
    <source>
        <dbReference type="Proteomes" id="UP000242180"/>
    </source>
</evidence>
<dbReference type="OrthoDB" id="310895at2759"/>
<keyword evidence="4" id="KW-1185">Reference proteome</keyword>
<dbReference type="SUPFAM" id="SSF53720">
    <property type="entry name" value="ALDH-like"/>
    <property type="match status" value="1"/>
</dbReference>
<reference evidence="3 4" key="1">
    <citation type="submission" date="2016-07" db="EMBL/GenBank/DDBJ databases">
        <title>Pervasive Adenine N6-methylation of Active Genes in Fungi.</title>
        <authorList>
            <consortium name="DOE Joint Genome Institute"/>
            <person name="Mondo S.J."/>
            <person name="Dannebaum R.O."/>
            <person name="Kuo R.C."/>
            <person name="Labutti K."/>
            <person name="Haridas S."/>
            <person name="Kuo A."/>
            <person name="Salamov A."/>
            <person name="Ahrendt S.R."/>
            <person name="Lipzen A."/>
            <person name="Sullivan W."/>
            <person name="Andreopoulos W.B."/>
            <person name="Clum A."/>
            <person name="Lindquist E."/>
            <person name="Daum C."/>
            <person name="Ramamoorthy G.K."/>
            <person name="Gryganskyi A."/>
            <person name="Culley D."/>
            <person name="Magnuson J.K."/>
            <person name="James T.Y."/>
            <person name="O'Malley M.A."/>
            <person name="Stajich J.E."/>
            <person name="Spatafora J.W."/>
            <person name="Visel A."/>
            <person name="Grigoriev I.V."/>
        </authorList>
    </citation>
    <scope>NUCLEOTIDE SEQUENCE [LARGE SCALE GENOMIC DNA]</scope>
    <source>
        <strain evidence="3 4">NRRL 2496</strain>
    </source>
</reference>
<evidence type="ECO:0000259" key="2">
    <source>
        <dbReference type="Pfam" id="PF00171"/>
    </source>
</evidence>
<evidence type="ECO:0000313" key="3">
    <source>
        <dbReference type="EMBL" id="ORZ00881.1"/>
    </source>
</evidence>
<dbReference type="InterPro" id="IPR016161">
    <property type="entry name" value="Ald_DH/histidinol_DH"/>
</dbReference>
<comment type="similarity">
    <text evidence="1">Belongs to the aldehyde dehydrogenase family.</text>
</comment>
<gene>
    <name evidence="3" type="ORF">BCR43DRAFT_521829</name>
</gene>
<dbReference type="InterPro" id="IPR015590">
    <property type="entry name" value="Aldehyde_DH_dom"/>
</dbReference>
<accession>A0A1X2HNE4</accession>
<dbReference type="InParanoid" id="A0A1X2HNE4"/>
<proteinExistence type="inferred from homology"/>
<sequence length="154" mass="16448">MNSDEPYWSSLGAAITANNATGTKLIPCYLIEPQGICGAIARWRYPLVTFVFKMVSALCPGDRLVDKSSKITPLSAIRLVSPIKKAGSPPGGPYCSCRKIMAAASKVSLKKVTLELGGNLPALSLMMLSTAGLRVYLGGDRRDDNGYSSSRLHL</sequence>
<dbReference type="Gene3D" id="3.40.605.10">
    <property type="entry name" value="Aldehyde Dehydrogenase, Chain A, domain 1"/>
    <property type="match status" value="1"/>
</dbReference>
<comment type="caution">
    <text evidence="3">The sequence shown here is derived from an EMBL/GenBank/DDBJ whole genome shotgun (WGS) entry which is preliminary data.</text>
</comment>
<dbReference type="STRING" id="13706.A0A1X2HNE4"/>
<dbReference type="AlphaFoldDB" id="A0A1X2HNE4"/>
<dbReference type="EMBL" id="MCGN01000002">
    <property type="protein sequence ID" value="ORZ00881.1"/>
    <property type="molecule type" value="Genomic_DNA"/>
</dbReference>
<dbReference type="InterPro" id="IPR016162">
    <property type="entry name" value="Ald_DH_N"/>
</dbReference>
<dbReference type="Pfam" id="PF00171">
    <property type="entry name" value="Aldedh"/>
    <property type="match status" value="1"/>
</dbReference>
<dbReference type="Proteomes" id="UP000242180">
    <property type="component" value="Unassembled WGS sequence"/>
</dbReference>
<name>A0A1X2HNE4_SYNRA</name>
<evidence type="ECO:0000256" key="1">
    <source>
        <dbReference type="ARBA" id="ARBA00009986"/>
    </source>
</evidence>
<dbReference type="GO" id="GO:0016491">
    <property type="term" value="F:oxidoreductase activity"/>
    <property type="evidence" value="ECO:0007669"/>
    <property type="project" value="InterPro"/>
</dbReference>
<feature type="domain" description="Aldehyde dehydrogenase" evidence="2">
    <location>
        <begin position="29"/>
        <end position="91"/>
    </location>
</feature>
<organism evidence="3 4">
    <name type="scientific">Syncephalastrum racemosum</name>
    <name type="common">Filamentous fungus</name>
    <dbReference type="NCBI Taxonomy" id="13706"/>
    <lineage>
        <taxon>Eukaryota</taxon>
        <taxon>Fungi</taxon>
        <taxon>Fungi incertae sedis</taxon>
        <taxon>Mucoromycota</taxon>
        <taxon>Mucoromycotina</taxon>
        <taxon>Mucoromycetes</taxon>
        <taxon>Mucorales</taxon>
        <taxon>Syncephalastraceae</taxon>
        <taxon>Syncephalastrum</taxon>
    </lineage>
</organism>